<accession>F2JPV7</accession>
<sequence length="1141" mass="125405">MISDKVATNVNEQEFSVTVQTKLMQNYRVGSIIQGGANMCSTSCIGEAGYEDALFVTDSRGEIYCLKQDSGSTTGMVGEKIGMHGNHVALGRDSNGKLIIFSSQAEQLYCMQEKKKGSFTFNSSENVAIPLPVNASSIEAICVKQIKEGMSIAVFYKTQLDAAYYVAYGIWKDQAPEFRLLPSTFGNTACIWLGSQEEDLALAVVDNIVATYHLASKKIETYSCDTILRPIAIKNVIGQAGEDIIFAIIKNGKNADLSELKLNQDKKNCEVIPLSKDKYFTSFDICKVQQDEVHLLGIATDNVLYHAVKQIDESQTTSDLTPISSGIAQVSCCGSYAKELTAFIVGTTQNRVAHFIYELETGNWNRQYTDLPTDTEHIEVYSSYTSEVMAYDPAGALLIATPVEIWAAELTKIETRSGVYYVGPHNKILTSTDTRGVLSISQETNMLASSEIIIHLPAVMAEDETLVIKQFEGVQTKLYQVDSNQLMNAKKADGTYLLEDTYRTAETTTSLANAISKCMGMVEQVPVGHKSMNTRGKAKGVYKGKIIQLDEIRKLRVPENPQHWSLEFSGTQVCYQDLSLEEANNQILLMKQGSTNVQGIFSWITKIGDFFRGVVDKVIDVVKMVITTVVEGIKVAFDFIVDGVKYVFEQIVTFVEEAFDVVEIIFDKVKVAFKELFQWLGFIFNWDDILRSKEVISYLMQQQLAFIQGSVEGTKEIVMKGIDGIQSKVSTIFDWAIKNIAGKESLLGYIKENTLDDPDMEEAYSNNFLMEQFEKNSPAIESVVYEALEQDSVLDEFIKELEKLIDFTESQEAFTEAIAYFKQIGKAPDELFNNLLAGLFKIIEGIVQATLSATQAVLGALFDIVEYIVGAITKLLTTEIKIPFISPFYKMISGNSALTLLDLASLIIAVPATIFFKIAKNKAPFPDSASIASFKEQVNAERMLAAAGFKVTNTLKSCVGAASEVVQELCKVFGAVSSFFFFSFAGITDCIKDAPSAIQIMPLIAEFCWQGFSTPWIASDGAPDCFTEDGQSKVNWIYINLGLIIDGAFYILTKKYADSAEDPGRLTTAIYGLLHIIPTTLACLHAKPVAIAANAISPIVEISKLLLLTEVSASTEGISIACAGVIDGMAAIAMPILVTCS</sequence>
<gene>
    <name evidence="1" type="ordered locus">Clole_3198</name>
</gene>
<evidence type="ECO:0000313" key="2">
    <source>
        <dbReference type="Proteomes" id="UP000008467"/>
    </source>
</evidence>
<name>F2JPV7_CELLD</name>
<dbReference type="RefSeq" id="WP_013658170.1">
    <property type="nucleotide sequence ID" value="NC_015275.1"/>
</dbReference>
<dbReference type="AlphaFoldDB" id="F2JPV7"/>
<protein>
    <submittedName>
        <fullName evidence="1">Uncharacterized protein</fullName>
    </submittedName>
</protein>
<keyword evidence="2" id="KW-1185">Reference proteome</keyword>
<organism evidence="1 2">
    <name type="scientific">Cellulosilyticum lentocellum (strain ATCC 49066 / DSM 5427 / NCIMB 11756 / RHM5)</name>
    <name type="common">Clostridium lentocellum</name>
    <dbReference type="NCBI Taxonomy" id="642492"/>
    <lineage>
        <taxon>Bacteria</taxon>
        <taxon>Bacillati</taxon>
        <taxon>Bacillota</taxon>
        <taxon>Clostridia</taxon>
        <taxon>Lachnospirales</taxon>
        <taxon>Cellulosilyticaceae</taxon>
        <taxon>Cellulosilyticum</taxon>
    </lineage>
</organism>
<dbReference type="Proteomes" id="UP000008467">
    <property type="component" value="Chromosome"/>
</dbReference>
<dbReference type="EMBL" id="CP002582">
    <property type="protein sequence ID" value="ADZ84892.1"/>
    <property type="molecule type" value="Genomic_DNA"/>
</dbReference>
<dbReference type="HOGENOM" id="CLU_277677_0_0_9"/>
<dbReference type="eggNOG" id="ENOG502Z9Y1">
    <property type="taxonomic scope" value="Bacteria"/>
</dbReference>
<reference evidence="1 2" key="1">
    <citation type="journal article" date="2011" name="J. Bacteriol.">
        <title>Complete genome sequence of the cellulose-degrading bacterium Cellulosilyticum lentocellum.</title>
        <authorList>
            <consortium name="US DOE Joint Genome Institute"/>
            <person name="Miller D.A."/>
            <person name="Suen G."/>
            <person name="Bruce D."/>
            <person name="Copeland A."/>
            <person name="Cheng J.F."/>
            <person name="Detter C."/>
            <person name="Goodwin L.A."/>
            <person name="Han C.S."/>
            <person name="Hauser L.J."/>
            <person name="Land M.L."/>
            <person name="Lapidus A."/>
            <person name="Lucas S."/>
            <person name="Meincke L."/>
            <person name="Pitluck S."/>
            <person name="Tapia R."/>
            <person name="Teshima H."/>
            <person name="Woyke T."/>
            <person name="Fox B.G."/>
            <person name="Angert E.R."/>
            <person name="Currie C.R."/>
        </authorList>
    </citation>
    <scope>NUCLEOTIDE SEQUENCE [LARGE SCALE GENOMIC DNA]</scope>
    <source>
        <strain evidence="2">ATCC 49066 / DSM 5427 / NCIMB 11756 / RHM5</strain>
    </source>
</reference>
<evidence type="ECO:0000313" key="1">
    <source>
        <dbReference type="EMBL" id="ADZ84892.1"/>
    </source>
</evidence>
<dbReference type="STRING" id="642492.Clole_3198"/>
<proteinExistence type="predicted"/>
<dbReference type="KEGG" id="cle:Clole_3198"/>